<dbReference type="OrthoDB" id="192608at2759"/>
<dbReference type="InterPro" id="IPR046837">
    <property type="entry name" value="Laa1/Sip1/HEATR5-like_HEAT"/>
</dbReference>
<comment type="similarity">
    <text evidence="1">Belongs to the HEATR5 family.</text>
</comment>
<dbReference type="GO" id="GO:0016020">
    <property type="term" value="C:membrane"/>
    <property type="evidence" value="ECO:0007669"/>
    <property type="project" value="TreeGrafter"/>
</dbReference>
<name>A0A9P3GQL9_9APHY</name>
<keyword evidence="5" id="KW-1185">Reference proteome</keyword>
<feature type="region of interest" description="Disordered" evidence="2">
    <location>
        <begin position="1225"/>
        <end position="1252"/>
    </location>
</feature>
<dbReference type="Proteomes" id="UP000703269">
    <property type="component" value="Unassembled WGS sequence"/>
</dbReference>
<comment type="caution">
    <text evidence="4">The sequence shown here is derived from an EMBL/GenBank/DDBJ whole genome shotgun (WGS) entry which is preliminary data.</text>
</comment>
<feature type="region of interest" description="Disordered" evidence="2">
    <location>
        <begin position="258"/>
        <end position="288"/>
    </location>
</feature>
<dbReference type="GO" id="GO:0042147">
    <property type="term" value="P:retrograde transport, endosome to Golgi"/>
    <property type="evidence" value="ECO:0007669"/>
    <property type="project" value="TreeGrafter"/>
</dbReference>
<gene>
    <name evidence="4" type="ORF">PsYK624_156200</name>
</gene>
<sequence>MTDSPPSITTSIEESDLGGENGEIYVFQWLGSNERALQHTTGNDLKDVQQELVDQLLKIIAAPEPYPAPGRPVRNLVAQCLVRIYTYGETRTLFDTVQALLKHLDPKATAKDANKVAALWCIGELMGTFGSQIMSLMIETTTVCLRLSKSSNSTIIRYNALVALEKAVKTAKRALTDSLQRDVTKQARSYLSDKSLPVVRATCSVLTLLFPFGDGAKSLPDVEQLVQLSTRQLDAADQPTRHSLSKLVAHVLGSTQTEYAVPVPEPPKQKQKSAGLAQDQDNDPQPPVQEMKRLLTPQEMLSQLSAQFNKPNVSRRTRIGIFDCYVALLSSLGAKFVENNYALIVGHFMTEIVTSPRNTATRYDVLFVRSLVNIVLRDLIGVRMLSEQAQIAAIQELSNAYLKRWPAMMPGQTAPSPHVIVVALREVAGLLQQLGNAPTPAQDALMDPIMTLLTHPVHSVRMNAAWTLRCFCYSTPLRLPRVLLSLVELLQNDLTALTTPAAPSDINTRVLGRAYGLAGLLSVIPKRPLYASYDISANVFYIAVQLLKRAGEHDVKIAKVEIEVAWTLVAALMTLGPNGVRAHLPQLLVLWRNALPKPTTKDGMSGRSAAEWTFLLSVREYALRAVYSFLQHNSPVLLTADVARRITSLVTNALQFANTFASQKIVEEVPEGMPQGGRDLSLSAVDALLRSRIYQSFMALGVSKVSETTQTALLQSAISLFASPEGYVGSSVQAAIAASSGAFTSVWQSTDCYAYGVTDIEVSDDLTTDVVEGQVDWLNRDTINASIDDMCNKPIIRSLEHDPLVVTQARFSEFDQQGQRLDTPPAATAAVDEAIQLFAQLLPLQDSASMTKTVAQLLDATGSTKVEKNTGRKAAVLVNSAVALVLALRQAATHNRQTAETIGLPQVSAPLADLLKNIYLDEDVVLRKAGSEAIGRLTSLAGTNFFASTIKTLVNEVVNNRNPAARAGCALAFGSVYQHVGGLAAGPLLKTTVHILMSLVNDPHPVVSFWAARALSRVIDAASLAYASFVPSTLGLLFRVYMLESHEPEGGLLNYVNAKGELPLYQALCQAMDAVITVVGPDIQESARTRSLVLDLVHQFLAEEDDGICVEAIKCVQHLLIFAPDHIDVPKLVGRFRGYLSSSKRPLKLASINALYQLVQKDVMTLSRLGGDQLVEELFAMLDDDASVAGVRNVIISWLQQTVSYNPSAWIDLCQRIMSRTTASQRAGDAASKRSDLDDEGQSLSVDPAADGDGIDGLRSTARWRTQLFALQCLHEICGTVARSGRREHLDIAFARAQGIPLPRLLVSRIGDLIRIAFTASAAHVMEIRLEGLTVLRDVIEIFARSPDPDFEGALLLEQYQAPITAALTPAFSADSTPEILASAIKACAVFVGSGVVKDVNRMGRILKLLTTALEQCQEPGMLRLGEAVDLGPNASVMLRIATLSAWAELQVSSSSQTYLTAVLQPYRKALASLWMGSLRDYASIRAGTELLDDAASGGVDSSYASLGKEVLLPYYKDAWSIILQAVTAAMDNNDPFIRVAIDGREPTDADANIATNGTASEQPTTFFYVLFGLVFETLATSTPETGLQNLRSTIISLKALKHLVKPQYAGNAFKDVPIFEELVNLCYRMAMTEPVAVQVHLVDSLASLASSVARGQSEQQDSPPPQVHCLRICAYVLKRAINNRDKSIQDNATPADRVQLINAGFEAYTVVAAACEPSRNIEYRTVAVALYNDLLKDEVSEVDLVGPTLQSLKKLLEKVPEDDHERIKYERVIHGLLSACLLNIDAMRGRDGPACRKKIKNNMLAAVLILTILPPIVRLSQAVIEHCCFLISQQLSESNEMALTAAHCAKTLVTASAMGSPALQHCARLLLPGIIECVARVAALDGEPTDVRIQIVGEMWKAFAALFTSTTEENKPRVLGVLLPTMTLLLDPEQTPPSALHTQTIAQVLTFATASPPAFKEATTKLPAELRETLETSVRQALGGRKAGAGEVHKPQISLRAF</sequence>
<dbReference type="PANTHER" id="PTHR21663:SF0">
    <property type="entry name" value="HEAT REPEAT-CONTAINING PROTEIN 5B"/>
    <property type="match status" value="1"/>
</dbReference>
<dbReference type="PANTHER" id="PTHR21663">
    <property type="entry name" value="HYPOTHETICAL HEAT DOMAIN-CONTAINING"/>
    <property type="match status" value="1"/>
</dbReference>
<dbReference type="InterPro" id="IPR011989">
    <property type="entry name" value="ARM-like"/>
</dbReference>
<dbReference type="Gene3D" id="1.25.10.10">
    <property type="entry name" value="Leucine-rich Repeat Variant"/>
    <property type="match status" value="3"/>
</dbReference>
<reference evidence="4 5" key="1">
    <citation type="submission" date="2021-08" db="EMBL/GenBank/DDBJ databases">
        <title>Draft Genome Sequence of Phanerochaete sordida strain YK-624.</title>
        <authorList>
            <person name="Mori T."/>
            <person name="Dohra H."/>
            <person name="Suzuki T."/>
            <person name="Kawagishi H."/>
            <person name="Hirai H."/>
        </authorList>
    </citation>
    <scope>NUCLEOTIDE SEQUENCE [LARGE SCALE GENOMIC DNA]</scope>
    <source>
        <strain evidence="4 5">YK-624</strain>
    </source>
</reference>
<dbReference type="SUPFAM" id="SSF48371">
    <property type="entry name" value="ARM repeat"/>
    <property type="match status" value="2"/>
</dbReference>
<evidence type="ECO:0000256" key="1">
    <source>
        <dbReference type="ARBA" id="ARBA00008304"/>
    </source>
</evidence>
<organism evidence="4 5">
    <name type="scientific">Phanerochaete sordida</name>
    <dbReference type="NCBI Taxonomy" id="48140"/>
    <lineage>
        <taxon>Eukaryota</taxon>
        <taxon>Fungi</taxon>
        <taxon>Dikarya</taxon>
        <taxon>Basidiomycota</taxon>
        <taxon>Agaricomycotina</taxon>
        <taxon>Agaricomycetes</taxon>
        <taxon>Polyporales</taxon>
        <taxon>Phanerochaetaceae</taxon>
        <taxon>Phanerochaete</taxon>
    </lineage>
</organism>
<dbReference type="GO" id="GO:0006897">
    <property type="term" value="P:endocytosis"/>
    <property type="evidence" value="ECO:0007669"/>
    <property type="project" value="TreeGrafter"/>
</dbReference>
<dbReference type="GO" id="GO:0008104">
    <property type="term" value="P:intracellular protein localization"/>
    <property type="evidence" value="ECO:0007669"/>
    <property type="project" value="TreeGrafter"/>
</dbReference>
<evidence type="ECO:0000256" key="2">
    <source>
        <dbReference type="SAM" id="MobiDB-lite"/>
    </source>
</evidence>
<accession>A0A9P3GQL9</accession>
<dbReference type="GO" id="GO:0030139">
    <property type="term" value="C:endocytic vesicle"/>
    <property type="evidence" value="ECO:0007669"/>
    <property type="project" value="TreeGrafter"/>
</dbReference>
<evidence type="ECO:0000313" key="4">
    <source>
        <dbReference type="EMBL" id="GJE99366.1"/>
    </source>
</evidence>
<evidence type="ECO:0000313" key="5">
    <source>
        <dbReference type="Proteomes" id="UP000703269"/>
    </source>
</evidence>
<dbReference type="GO" id="GO:0005794">
    <property type="term" value="C:Golgi apparatus"/>
    <property type="evidence" value="ECO:0007669"/>
    <property type="project" value="TreeGrafter"/>
</dbReference>
<protein>
    <submittedName>
        <fullName evidence="4">ARM repeat-containing protein</fullName>
    </submittedName>
</protein>
<feature type="domain" description="LAA1-like C-terminal TPR repeats" evidence="3">
    <location>
        <begin position="1822"/>
        <end position="1990"/>
    </location>
</feature>
<evidence type="ECO:0000259" key="3">
    <source>
        <dbReference type="Pfam" id="PF25808"/>
    </source>
</evidence>
<dbReference type="InterPro" id="IPR016024">
    <property type="entry name" value="ARM-type_fold"/>
</dbReference>
<dbReference type="EMBL" id="BPQB01000107">
    <property type="protein sequence ID" value="GJE99366.1"/>
    <property type="molecule type" value="Genomic_DNA"/>
</dbReference>
<dbReference type="GO" id="GO:0005829">
    <property type="term" value="C:cytosol"/>
    <property type="evidence" value="ECO:0007669"/>
    <property type="project" value="GOC"/>
</dbReference>
<proteinExistence type="inferred from homology"/>
<dbReference type="InterPro" id="IPR057981">
    <property type="entry name" value="TPR_LAA1-like_C"/>
</dbReference>
<dbReference type="Pfam" id="PF25808">
    <property type="entry name" value="TPR_LAA1_C"/>
    <property type="match status" value="1"/>
</dbReference>
<dbReference type="InterPro" id="IPR040108">
    <property type="entry name" value="Laa1/Sip1/HEATR5"/>
</dbReference>
<dbReference type="Pfam" id="PF20210">
    <property type="entry name" value="Laa1_Sip1_HTR5"/>
    <property type="match status" value="1"/>
</dbReference>